<name>A0A3N7HQP3_9BURK</name>
<dbReference type="PANTHER" id="PTHR42964">
    <property type="entry name" value="ENOYL-COA HYDRATASE"/>
    <property type="match status" value="1"/>
</dbReference>
<dbReference type="Gene3D" id="1.10.12.10">
    <property type="entry name" value="Lyase 2-enoyl-coa Hydratase, Chain A, domain 2"/>
    <property type="match status" value="1"/>
</dbReference>
<protein>
    <submittedName>
        <fullName evidence="2">Enoyl-CoA hydratase/isomerase family protein</fullName>
    </submittedName>
</protein>
<keyword evidence="2" id="KW-0413">Isomerase</keyword>
<evidence type="ECO:0000313" key="2">
    <source>
        <dbReference type="EMBL" id="RQP23091.1"/>
    </source>
</evidence>
<dbReference type="GO" id="GO:0016853">
    <property type="term" value="F:isomerase activity"/>
    <property type="evidence" value="ECO:0007669"/>
    <property type="project" value="UniProtKB-KW"/>
</dbReference>
<dbReference type="PANTHER" id="PTHR42964:SF1">
    <property type="entry name" value="POLYKETIDE BIOSYNTHESIS ENOYL-COA HYDRATASE PKSH-RELATED"/>
    <property type="match status" value="1"/>
</dbReference>
<comment type="caution">
    <text evidence="2">The sequence shown here is derived from an EMBL/GenBank/DDBJ whole genome shotgun (WGS) entry which is preliminary data.</text>
</comment>
<dbReference type="InterPro" id="IPR029045">
    <property type="entry name" value="ClpP/crotonase-like_dom_sf"/>
</dbReference>
<evidence type="ECO:0000256" key="1">
    <source>
        <dbReference type="ARBA" id="ARBA00005254"/>
    </source>
</evidence>
<dbReference type="EMBL" id="QUSW01000005">
    <property type="protein sequence ID" value="RQP23091.1"/>
    <property type="molecule type" value="Genomic_DNA"/>
</dbReference>
<dbReference type="InterPro" id="IPR051683">
    <property type="entry name" value="Enoyl-CoA_Hydratase/Isomerase"/>
</dbReference>
<proteinExistence type="inferred from homology"/>
<dbReference type="Pfam" id="PF00378">
    <property type="entry name" value="ECH_1"/>
    <property type="match status" value="1"/>
</dbReference>
<sequence length="265" mass="28545">MSSFTMLEVTRPTPHVVQVFLNRPDVRNAFNETLIAELRDAFTGFASDTTLRAVVLGGYGKTFCAGADLTWMRAMADYTWEENRADAQGLADMLWAIYACPLPVIGRIHGDCFGGGVGLAAVCDILVAADVAGFCLSEARVGLLPATISPYVVRALGEQASRRFFVTAERFGAVQAQSLGFVHAVCAVDELDAKVGEIVTSIVANSPAAVRACKELVQDVAHRPIDPALRDMTARRIADIRASEQGREGVQAFLQKRKPSWVQGG</sequence>
<dbReference type="CDD" id="cd06558">
    <property type="entry name" value="crotonase-like"/>
    <property type="match status" value="1"/>
</dbReference>
<dbReference type="OrthoDB" id="9807606at2"/>
<accession>A0A3N7HQP3</accession>
<gene>
    <name evidence="2" type="ORF">DZC73_18390</name>
</gene>
<dbReference type="AlphaFoldDB" id="A0A3N7HQP3"/>
<evidence type="ECO:0000313" key="3">
    <source>
        <dbReference type="Proteomes" id="UP000267464"/>
    </source>
</evidence>
<dbReference type="RefSeq" id="WP_124541836.1">
    <property type="nucleotide sequence ID" value="NZ_QUSW01000005.1"/>
</dbReference>
<dbReference type="InterPro" id="IPR014748">
    <property type="entry name" value="Enoyl-CoA_hydra_C"/>
</dbReference>
<comment type="similarity">
    <text evidence="1">Belongs to the enoyl-CoA hydratase/isomerase family.</text>
</comment>
<reference evidence="2 3" key="1">
    <citation type="submission" date="2018-08" db="EMBL/GenBank/DDBJ databases">
        <authorList>
            <person name="Khan S.A."/>
            <person name="Jeon C.O."/>
            <person name="Chun B.H."/>
            <person name="Jeong S.E."/>
        </authorList>
    </citation>
    <scope>NUCLEOTIDE SEQUENCE [LARGE SCALE GENOMIC DNA]</scope>
    <source>
        <strain evidence="2 3">S-16</strain>
    </source>
</reference>
<dbReference type="InterPro" id="IPR001753">
    <property type="entry name" value="Enoyl-CoA_hydra/iso"/>
</dbReference>
<organism evidence="2 3">
    <name type="scientific">Piscinibacter terrae</name>
    <dbReference type="NCBI Taxonomy" id="2496871"/>
    <lineage>
        <taxon>Bacteria</taxon>
        <taxon>Pseudomonadati</taxon>
        <taxon>Pseudomonadota</taxon>
        <taxon>Betaproteobacteria</taxon>
        <taxon>Burkholderiales</taxon>
        <taxon>Sphaerotilaceae</taxon>
        <taxon>Piscinibacter</taxon>
    </lineage>
</organism>
<keyword evidence="3" id="KW-1185">Reference proteome</keyword>
<dbReference type="SUPFAM" id="SSF52096">
    <property type="entry name" value="ClpP/crotonase"/>
    <property type="match status" value="1"/>
</dbReference>
<dbReference type="Gene3D" id="3.90.226.10">
    <property type="entry name" value="2-enoyl-CoA Hydratase, Chain A, domain 1"/>
    <property type="match status" value="1"/>
</dbReference>
<reference evidence="2 3" key="2">
    <citation type="submission" date="2018-12" db="EMBL/GenBank/DDBJ databases">
        <title>Rhizobacter gummiphilus sp. nov., a rubber-degrading bacterium isolated from the soil of a botanical garden in Japan.</title>
        <authorList>
            <person name="Shunsuke S.S."/>
        </authorList>
    </citation>
    <scope>NUCLEOTIDE SEQUENCE [LARGE SCALE GENOMIC DNA]</scope>
    <source>
        <strain evidence="2 3">S-16</strain>
    </source>
</reference>
<dbReference type="Proteomes" id="UP000267464">
    <property type="component" value="Unassembled WGS sequence"/>
</dbReference>